<keyword evidence="1" id="KW-0472">Membrane</keyword>
<keyword evidence="1" id="KW-0812">Transmembrane</keyword>
<comment type="caution">
    <text evidence="2">The sequence shown here is derived from an EMBL/GenBank/DDBJ whole genome shotgun (WGS) entry which is preliminary data.</text>
</comment>
<accession>A0A0F9PFC9</accession>
<evidence type="ECO:0000256" key="1">
    <source>
        <dbReference type="SAM" id="Phobius"/>
    </source>
</evidence>
<sequence length="78" mass="8514">MQMMAGPLGWTTIRVPNPGYPQGVPEGLPCEALLMIDPEFPDQITIRLRAPWERPIVYAFAGSVVLAAVAGFFIGRNT</sequence>
<keyword evidence="1" id="KW-1133">Transmembrane helix</keyword>
<reference evidence="2" key="1">
    <citation type="journal article" date="2015" name="Nature">
        <title>Complex archaea that bridge the gap between prokaryotes and eukaryotes.</title>
        <authorList>
            <person name="Spang A."/>
            <person name="Saw J.H."/>
            <person name="Jorgensen S.L."/>
            <person name="Zaremba-Niedzwiedzka K."/>
            <person name="Martijn J."/>
            <person name="Lind A.E."/>
            <person name="van Eijk R."/>
            <person name="Schleper C."/>
            <person name="Guy L."/>
            <person name="Ettema T.J."/>
        </authorList>
    </citation>
    <scope>NUCLEOTIDE SEQUENCE</scope>
</reference>
<evidence type="ECO:0000313" key="2">
    <source>
        <dbReference type="EMBL" id="KKM99755.1"/>
    </source>
</evidence>
<proteinExistence type="predicted"/>
<dbReference type="AlphaFoldDB" id="A0A0F9PFC9"/>
<feature type="transmembrane region" description="Helical" evidence="1">
    <location>
        <begin position="56"/>
        <end position="75"/>
    </location>
</feature>
<organism evidence="2">
    <name type="scientific">marine sediment metagenome</name>
    <dbReference type="NCBI Taxonomy" id="412755"/>
    <lineage>
        <taxon>unclassified sequences</taxon>
        <taxon>metagenomes</taxon>
        <taxon>ecological metagenomes</taxon>
    </lineage>
</organism>
<gene>
    <name evidence="2" type="ORF">LCGC14_1144650</name>
</gene>
<protein>
    <submittedName>
        <fullName evidence="2">Uncharacterized protein</fullName>
    </submittedName>
</protein>
<name>A0A0F9PFC9_9ZZZZ</name>
<dbReference type="EMBL" id="LAZR01005460">
    <property type="protein sequence ID" value="KKM99755.1"/>
    <property type="molecule type" value="Genomic_DNA"/>
</dbReference>